<feature type="chain" id="PRO_5021899853" evidence="2">
    <location>
        <begin position="39"/>
        <end position="1713"/>
    </location>
</feature>
<dbReference type="NCBIfam" id="TIGR01643">
    <property type="entry name" value="YD_repeat_2x"/>
    <property type="match status" value="1"/>
</dbReference>
<dbReference type="InterPro" id="IPR050708">
    <property type="entry name" value="T6SS_VgrG/RHS"/>
</dbReference>
<feature type="signal peptide" evidence="2">
    <location>
        <begin position="1"/>
        <end position="38"/>
    </location>
</feature>
<name>A0A545UEM3_9GAMM</name>
<dbReference type="RefSeq" id="WP_142893590.1">
    <property type="nucleotide sequence ID" value="NZ_ML660163.1"/>
</dbReference>
<dbReference type="Proteomes" id="UP000315439">
    <property type="component" value="Unassembled WGS sequence"/>
</dbReference>
<reference evidence="4 5" key="1">
    <citation type="submission" date="2019-07" db="EMBL/GenBank/DDBJ databases">
        <title>Draft genome for Aliikangiella sp. M105.</title>
        <authorList>
            <person name="Wang G."/>
        </authorList>
    </citation>
    <scope>NUCLEOTIDE SEQUENCE [LARGE SCALE GENOMIC DNA]</scope>
    <source>
        <strain evidence="4 5">M105</strain>
    </source>
</reference>
<protein>
    <submittedName>
        <fullName evidence="4">RHS repeat-associated core domain-containing protein</fullName>
    </submittedName>
</protein>
<proteinExistence type="predicted"/>
<organism evidence="4 5">
    <name type="scientific">Aliikangiella coralliicola</name>
    <dbReference type="NCBI Taxonomy" id="2592383"/>
    <lineage>
        <taxon>Bacteria</taxon>
        <taxon>Pseudomonadati</taxon>
        <taxon>Pseudomonadota</taxon>
        <taxon>Gammaproteobacteria</taxon>
        <taxon>Oceanospirillales</taxon>
        <taxon>Pleioneaceae</taxon>
        <taxon>Aliikangiella</taxon>
    </lineage>
</organism>
<dbReference type="NCBIfam" id="TIGR03696">
    <property type="entry name" value="Rhs_assc_core"/>
    <property type="match status" value="1"/>
</dbReference>
<evidence type="ECO:0000256" key="2">
    <source>
        <dbReference type="SAM" id="SignalP"/>
    </source>
</evidence>
<keyword evidence="5" id="KW-1185">Reference proteome</keyword>
<dbReference type="InterPro" id="IPR006530">
    <property type="entry name" value="YD"/>
</dbReference>
<dbReference type="InterPro" id="IPR022385">
    <property type="entry name" value="Rhs_assc_core"/>
</dbReference>
<dbReference type="PANTHER" id="PTHR32305:SF15">
    <property type="entry name" value="PROTEIN RHSA-RELATED"/>
    <property type="match status" value="1"/>
</dbReference>
<comment type="caution">
    <text evidence="4">The sequence shown here is derived from an EMBL/GenBank/DDBJ whole genome shotgun (WGS) entry which is preliminary data.</text>
</comment>
<dbReference type="PANTHER" id="PTHR32305">
    <property type="match status" value="1"/>
</dbReference>
<sequence length="1713" mass="188890">MGSNPSNKSPHRDMRQRLSIPRLLLSSCLLFAGQLSYANDSFGPGGGFGGNAPPEEVKDYGYNFHEQNNITPEIPTLTTDLFGDQIDPSSGSVSFSQTDISIPGNSGLPVTITRTLSDPDSWFRETREFENWSLSIPHVRSTYITDKSGNAKNAYWAVGKACSRRLNSNPTFSKYVSYGLGDNQTQAYQGSKDSYWNGDTVSIPGQGSAKFTEKAGSYKRYNNRNWKVTCITNSDGTEGFKITLDNGVVYTMGKQRTVKSLKPFNLSPVMSLTPCNGSSRPCPMEAVGPSDPDESVQYPQYFVFMQATRVEDRFGNWVKYSYHSDGRLKQITSNDGRTITVNYSGNRVSSISANGKTWNYRYDDYRIKTLKTVVRPDNKEWSYSHDKTSNNSLWILNNVAEHAQAPHHGIQCIESGTRDFIEMTHPEGMQGKFVLEEVCQGQSEVPKIRRPNPLRRNYDTYFIPRISNLFAISTKTLTMSDGEEYIWNYDYSDNDGVYQGDSINSSHRLSLGVSGVETAHLKSTTTINPDNSKTIQYFDRRYGKTSGNLLYSEVYNEHGSLLKRSSYQYTDGEYHGKPLMYTAISLTADAFTEADITKGHAASRKQLTSKKVENFVTIGDVYTTTYSDFDVYDLPQKTYEYNDFSNKKKYTKTYYNHDKTYNLLGRHSRTEVSSSDSNYTEVSKTTYHSATGSYKSQPNYHYEFGRWYKRNQSYHTSGVQAGLPKRVQYNGASYNSASRWVEFSNYKRGKAQTIGTPQSKSTTSQYAYLEVNNDGLVTKVTDFENHCTRYSYNSIGRLTLIDPCDNRWLNTTIGYTTTSGSDGLNYVFSGMLKQTITRGNYQKITYFDNLLRPRMIKEWDKAKSSTTRYTRTSYDAFNRPTYQSNPWLSSTTNYGRETKYDALGRVVNVDDNTSSGSIGYSYLSGNRVRVNDNKGHQTTTTYLAYGSPSQSLATYIAAPENTNTTLNYNIFGNLTSITQGGITERRVYDGYQRHCKTTRPDVGNTAVSYNALNELLWSAKGSSVSSSTGSCDNSVSSSDKATYAYDNLGNVRSINYADNSPDKTFVYDKNNLLKTLTAGNVTTAYTYNSEKLLEKETLSVDSNNFVLDYFYNSNGHLSDLRYPSGTKIAFVPNALGQPTTAGAHATHATYHANGALKSHLYGNDYYYKMTQNTSGLPSTTYDKITQQGGGGGGLTPIDPIGIKPIGIDPIKNPPIATRSLESAGTATTSATISAPSRAVAARRPDGAVDVYAIKQAFTYDANSNLTFWDDQISSNKNVYDFRATYDGLDRLDRITDSYSGTGEVAYDSMGNITFYKIGNKSLNYHYNSNKQLASVTGYLSRSFQYDDKGNVTSNGVHTFNYNTAEQMYSSDAGSYVYDGNGKRVKTVDDQGTSYSMYSRDGQLVYRKINGTHVNYYHLGKKLVARKKGSTITYVHTDFLGSPAAESNSSGTVTANMHYQPFGESIETPKDEVGYTGHKFDKSLGLNYMQARYYDPVIGRFYSNDPVGYRDVYTFNRFAYANNNPYKFTDPNGEAPWVLFGALVGGGVNFVAQGLTKGFDNVDYTQVAVAAAVGATGVGLAESIGASVAGMGLTAAQSMAVNAGGNAAVGATLGALGTVTNSLVDGLQGDSDGSFPSLDALGSSATEGAIFGGLGSVVGEGLSNATVGANNVLFGKKGTPNAFGKFVTDLGADIVGAGSDVKNTVMDYFKDEKD</sequence>
<evidence type="ECO:0000313" key="5">
    <source>
        <dbReference type="Proteomes" id="UP000315439"/>
    </source>
</evidence>
<accession>A0A545UEM3</accession>
<gene>
    <name evidence="4" type="ORF">FLL46_11160</name>
</gene>
<keyword evidence="1" id="KW-0677">Repeat</keyword>
<dbReference type="OrthoDB" id="9806238at2"/>
<dbReference type="Pfam" id="PF25023">
    <property type="entry name" value="TEN_YD-shell"/>
    <property type="match status" value="1"/>
</dbReference>
<evidence type="ECO:0000313" key="4">
    <source>
        <dbReference type="EMBL" id="TQV87929.1"/>
    </source>
</evidence>
<dbReference type="Gene3D" id="2.180.10.10">
    <property type="entry name" value="RHS repeat-associated core"/>
    <property type="match status" value="3"/>
</dbReference>
<evidence type="ECO:0000259" key="3">
    <source>
        <dbReference type="Pfam" id="PF25023"/>
    </source>
</evidence>
<feature type="domain" description="Teneurin-like YD-shell" evidence="3">
    <location>
        <begin position="1254"/>
        <end position="1524"/>
    </location>
</feature>
<evidence type="ECO:0000256" key="1">
    <source>
        <dbReference type="ARBA" id="ARBA00022737"/>
    </source>
</evidence>
<dbReference type="InterPro" id="IPR056823">
    <property type="entry name" value="TEN-like_YD-shell"/>
</dbReference>
<dbReference type="EMBL" id="VIKS01000006">
    <property type="protein sequence ID" value="TQV87929.1"/>
    <property type="molecule type" value="Genomic_DNA"/>
</dbReference>
<keyword evidence="2" id="KW-0732">Signal</keyword>